<keyword evidence="7" id="KW-1185">Reference proteome</keyword>
<evidence type="ECO:0000256" key="3">
    <source>
        <dbReference type="ARBA" id="ARBA00022833"/>
    </source>
</evidence>
<dbReference type="AlphaFoldDB" id="A0A165YJX3"/>
<evidence type="ECO:0000256" key="1">
    <source>
        <dbReference type="ARBA" id="ARBA00022723"/>
    </source>
</evidence>
<evidence type="ECO:0000313" key="6">
    <source>
        <dbReference type="EMBL" id="KZT33325.1"/>
    </source>
</evidence>
<dbReference type="Pfam" id="PF20179">
    <property type="entry name" value="MSS51_C"/>
    <property type="match status" value="1"/>
</dbReference>
<dbReference type="PROSITE" id="PS50865">
    <property type="entry name" value="ZF_MYND_2"/>
    <property type="match status" value="1"/>
</dbReference>
<feature type="domain" description="MYND-type" evidence="5">
    <location>
        <begin position="39"/>
        <end position="87"/>
    </location>
</feature>
<reference evidence="6 7" key="1">
    <citation type="journal article" date="2016" name="Mol. Biol. Evol.">
        <title>Comparative Genomics of Early-Diverging Mushroom-Forming Fungi Provides Insights into the Origins of Lignocellulose Decay Capabilities.</title>
        <authorList>
            <person name="Nagy L.G."/>
            <person name="Riley R."/>
            <person name="Tritt A."/>
            <person name="Adam C."/>
            <person name="Daum C."/>
            <person name="Floudas D."/>
            <person name="Sun H."/>
            <person name="Yadav J.S."/>
            <person name="Pangilinan J."/>
            <person name="Larsson K.H."/>
            <person name="Matsuura K."/>
            <person name="Barry K."/>
            <person name="Labutti K."/>
            <person name="Kuo R."/>
            <person name="Ohm R.A."/>
            <person name="Bhattacharya S.S."/>
            <person name="Shirouzu T."/>
            <person name="Yoshinaga Y."/>
            <person name="Martin F.M."/>
            <person name="Grigoriev I.V."/>
            <person name="Hibbett D.S."/>
        </authorList>
    </citation>
    <scope>NUCLEOTIDE SEQUENCE [LARGE SCALE GENOMIC DNA]</scope>
    <source>
        <strain evidence="6 7">HHB10207 ss-3</strain>
    </source>
</reference>
<dbReference type="PANTHER" id="PTHR47570:SF1">
    <property type="entry name" value="ZINC ION BINDING PROTEIN"/>
    <property type="match status" value="1"/>
</dbReference>
<dbReference type="Pfam" id="PF01753">
    <property type="entry name" value="zf-MYND"/>
    <property type="match status" value="1"/>
</dbReference>
<name>A0A165YJX3_9AGAM</name>
<keyword evidence="1" id="KW-0479">Metal-binding</keyword>
<dbReference type="GO" id="GO:0008270">
    <property type="term" value="F:zinc ion binding"/>
    <property type="evidence" value="ECO:0007669"/>
    <property type="project" value="UniProtKB-KW"/>
</dbReference>
<sequence length="463" mass="52704">MSYVSVVCGCEEHSQSLRDAVERTKSDESYQFKFESFTCFHCRQNISRALICGGCKAVIYCGPECSRASWQLRAGPDGVKKGHKKDCARIKESRLRVARFTTLSDQFPWIVKMGDASYTSLSLATKGLVGCGPSFGWWADHNCIKSHMPSYLHRKTHYTEEQGWKLPDAEIPWLSFDETKGRNPPESLPAFEDSWKSYYEWRRLPMSSPAAFLLHWPLSLYRMLCELGFTAGTVERRKTINIHLIGPERELGFLPMYVNKWSRYPGPRDSPASPRLGELALIFPHCDLCFTLFSETVVEIFENSPKDSLARQQFAYSYEAPATAGGGKITIALDKLDAIYDLQNYHDELPDAILAFHAGLANYETWYHVIVDAIRLNIPFAVTDYVDTSLDECDNTVNDLLPQGLSDLRPSQRQEIARFKKAMQSPRRKRVLNSFMSPALSDPVSSYLPYALNAWIYIVHVKD</sequence>
<dbReference type="OrthoDB" id="432970at2759"/>
<dbReference type="EMBL" id="KV428249">
    <property type="protein sequence ID" value="KZT33325.1"/>
    <property type="molecule type" value="Genomic_DNA"/>
</dbReference>
<keyword evidence="2 4" id="KW-0863">Zinc-finger</keyword>
<proteinExistence type="predicted"/>
<dbReference type="Gene3D" id="6.10.140.2220">
    <property type="match status" value="1"/>
</dbReference>
<protein>
    <recommendedName>
        <fullName evidence="5">MYND-type domain-containing protein</fullName>
    </recommendedName>
</protein>
<dbReference type="InterPro" id="IPR046824">
    <property type="entry name" value="Mss51-like_C"/>
</dbReference>
<dbReference type="Proteomes" id="UP000076798">
    <property type="component" value="Unassembled WGS sequence"/>
</dbReference>
<dbReference type="STRING" id="1314776.A0A165YJX3"/>
<dbReference type="SUPFAM" id="SSF144232">
    <property type="entry name" value="HIT/MYND zinc finger-like"/>
    <property type="match status" value="1"/>
</dbReference>
<evidence type="ECO:0000259" key="5">
    <source>
        <dbReference type="PROSITE" id="PS50865"/>
    </source>
</evidence>
<accession>A0A165YJX3</accession>
<gene>
    <name evidence="6" type="ORF">SISSUDRAFT_423137</name>
</gene>
<evidence type="ECO:0000313" key="7">
    <source>
        <dbReference type="Proteomes" id="UP000076798"/>
    </source>
</evidence>
<dbReference type="PANTHER" id="PTHR47570">
    <property type="entry name" value="ZINC ION BINDING PROTEIN"/>
    <property type="match status" value="1"/>
</dbReference>
<evidence type="ECO:0000256" key="4">
    <source>
        <dbReference type="PROSITE-ProRule" id="PRU00134"/>
    </source>
</evidence>
<keyword evidence="3" id="KW-0862">Zinc</keyword>
<organism evidence="6 7">
    <name type="scientific">Sistotremastrum suecicum HHB10207 ss-3</name>
    <dbReference type="NCBI Taxonomy" id="1314776"/>
    <lineage>
        <taxon>Eukaryota</taxon>
        <taxon>Fungi</taxon>
        <taxon>Dikarya</taxon>
        <taxon>Basidiomycota</taxon>
        <taxon>Agaricomycotina</taxon>
        <taxon>Agaricomycetes</taxon>
        <taxon>Sistotremastrales</taxon>
        <taxon>Sistotremastraceae</taxon>
        <taxon>Sistotremastrum</taxon>
    </lineage>
</organism>
<dbReference type="InterPro" id="IPR002893">
    <property type="entry name" value="Znf_MYND"/>
</dbReference>
<evidence type="ECO:0000256" key="2">
    <source>
        <dbReference type="ARBA" id="ARBA00022771"/>
    </source>
</evidence>